<organism evidence="1 2">
    <name type="scientific">Amanita muscaria (strain Koide BX008)</name>
    <dbReference type="NCBI Taxonomy" id="946122"/>
    <lineage>
        <taxon>Eukaryota</taxon>
        <taxon>Fungi</taxon>
        <taxon>Dikarya</taxon>
        <taxon>Basidiomycota</taxon>
        <taxon>Agaricomycotina</taxon>
        <taxon>Agaricomycetes</taxon>
        <taxon>Agaricomycetidae</taxon>
        <taxon>Agaricales</taxon>
        <taxon>Pluteineae</taxon>
        <taxon>Amanitaceae</taxon>
        <taxon>Amanita</taxon>
    </lineage>
</organism>
<name>A0A0C2S7A6_AMAMK</name>
<dbReference type="Proteomes" id="UP000054549">
    <property type="component" value="Unassembled WGS sequence"/>
</dbReference>
<evidence type="ECO:0000313" key="2">
    <source>
        <dbReference type="Proteomes" id="UP000054549"/>
    </source>
</evidence>
<accession>A0A0C2S7A6</accession>
<sequence>MQFLLSRSSGEQSTSSSRTATVLIKVRKRKTYRNIQSFLTRMRELRLLCKPTTNRVDIPQLRSRRVMLVPIRQQILMTRPLDLPFLAKLSVGPHETLGGSESLAERLINALIKTSGQHNDELPQTGCKDRDLRVPIALTRHGTIGRQ</sequence>
<keyword evidence="2" id="KW-1185">Reference proteome</keyword>
<evidence type="ECO:0000313" key="1">
    <source>
        <dbReference type="EMBL" id="KIL58635.1"/>
    </source>
</evidence>
<dbReference type="AlphaFoldDB" id="A0A0C2S7A6"/>
<gene>
    <name evidence="1" type="ORF">M378DRAFT_311450</name>
</gene>
<dbReference type="HOGENOM" id="CLU_1767581_0_0_1"/>
<dbReference type="EMBL" id="KN818333">
    <property type="protein sequence ID" value="KIL58635.1"/>
    <property type="molecule type" value="Genomic_DNA"/>
</dbReference>
<dbReference type="InParanoid" id="A0A0C2S7A6"/>
<protein>
    <submittedName>
        <fullName evidence="1">Uncharacterized protein</fullName>
    </submittedName>
</protein>
<proteinExistence type="predicted"/>
<reference evidence="1 2" key="1">
    <citation type="submission" date="2014-04" db="EMBL/GenBank/DDBJ databases">
        <title>Evolutionary Origins and Diversification of the Mycorrhizal Mutualists.</title>
        <authorList>
            <consortium name="DOE Joint Genome Institute"/>
            <consortium name="Mycorrhizal Genomics Consortium"/>
            <person name="Kohler A."/>
            <person name="Kuo A."/>
            <person name="Nagy L.G."/>
            <person name="Floudas D."/>
            <person name="Copeland A."/>
            <person name="Barry K.W."/>
            <person name="Cichocki N."/>
            <person name="Veneault-Fourrey C."/>
            <person name="LaButti K."/>
            <person name="Lindquist E.A."/>
            <person name="Lipzen A."/>
            <person name="Lundell T."/>
            <person name="Morin E."/>
            <person name="Murat C."/>
            <person name="Riley R."/>
            <person name="Ohm R."/>
            <person name="Sun H."/>
            <person name="Tunlid A."/>
            <person name="Henrissat B."/>
            <person name="Grigoriev I.V."/>
            <person name="Hibbett D.S."/>
            <person name="Martin F."/>
        </authorList>
    </citation>
    <scope>NUCLEOTIDE SEQUENCE [LARGE SCALE GENOMIC DNA]</scope>
    <source>
        <strain evidence="1 2">Koide BX008</strain>
    </source>
</reference>